<keyword evidence="3" id="KW-1185">Reference proteome</keyword>
<protein>
    <submittedName>
        <fullName evidence="2">Aminotransferase class V</fullName>
    </submittedName>
</protein>
<dbReference type="PANTHER" id="PTHR43586">
    <property type="entry name" value="CYSTEINE DESULFURASE"/>
    <property type="match status" value="1"/>
</dbReference>
<dbReference type="SUPFAM" id="SSF53383">
    <property type="entry name" value="PLP-dependent transferases"/>
    <property type="match status" value="1"/>
</dbReference>
<accession>A0A1U7M0D3</accession>
<gene>
    <name evidence="2" type="ORF">BIV18_06190</name>
</gene>
<dbReference type="Pfam" id="PF00266">
    <property type="entry name" value="Aminotran_5"/>
    <property type="match status" value="1"/>
</dbReference>
<dbReference type="AlphaFoldDB" id="A0A1U7M0D3"/>
<sequence>MIYLDNSSTTLIKPDVVSKALYEAIASQKYSNPSRGFYQEAINSSEAVYDVREIIAEFFGVEDPLNVAFTANITTSLNLVLNSIFKKGDHIITSVTEHNSVLRPLYQLEDRGVELSFIDIDENYNLKLEELENYLKDNTRAIVITAESNVSGVRTDLEYIYEFAIAHDLLVIIDGAQVAGTAKIKFNERKYPRLIFCITGHKALFGPTGTGAIIDMSGEKFKNVFTGGSGVNSFHRFNSVEMPDVFEYGTINFHSILALGAGVKFIDGIGIERVSEKIHSLRQRLFYGIREIPGIKLFSNERDSSIVSFNYREYPSSEICKKMYKINKIASRGGIHCAPLFHEKVGTKTRGIVRLSLSYFNNNDEINKTIDTIKLIAETS</sequence>
<name>A0A1U7M0D3_9FIRM</name>
<organism evidence="2 3">
    <name type="scientific">Peptoniphilus porci</name>
    <dbReference type="NCBI Taxonomy" id="2652280"/>
    <lineage>
        <taxon>Bacteria</taxon>
        <taxon>Bacillati</taxon>
        <taxon>Bacillota</taxon>
        <taxon>Tissierellia</taxon>
        <taxon>Tissierellales</taxon>
        <taxon>Peptoniphilaceae</taxon>
        <taxon>Peptoniphilus</taxon>
    </lineage>
</organism>
<evidence type="ECO:0000259" key="1">
    <source>
        <dbReference type="Pfam" id="PF00266"/>
    </source>
</evidence>
<evidence type="ECO:0000313" key="3">
    <source>
        <dbReference type="Proteomes" id="UP000187166"/>
    </source>
</evidence>
<dbReference type="STRING" id="1465756.BIV18_06190"/>
<evidence type="ECO:0000313" key="2">
    <source>
        <dbReference type="EMBL" id="OLR65131.1"/>
    </source>
</evidence>
<dbReference type="Proteomes" id="UP000187166">
    <property type="component" value="Unassembled WGS sequence"/>
</dbReference>
<dbReference type="Gene3D" id="3.90.1150.10">
    <property type="entry name" value="Aspartate Aminotransferase, domain 1"/>
    <property type="match status" value="1"/>
</dbReference>
<comment type="caution">
    <text evidence="2">The sequence shown here is derived from an EMBL/GenBank/DDBJ whole genome shotgun (WGS) entry which is preliminary data.</text>
</comment>
<dbReference type="PANTHER" id="PTHR43586:SF4">
    <property type="entry name" value="ISOPENICILLIN N EPIMERASE"/>
    <property type="match status" value="1"/>
</dbReference>
<feature type="domain" description="Aminotransferase class V" evidence="1">
    <location>
        <begin position="2"/>
        <end position="367"/>
    </location>
</feature>
<dbReference type="GO" id="GO:0008483">
    <property type="term" value="F:transaminase activity"/>
    <property type="evidence" value="ECO:0007669"/>
    <property type="project" value="UniProtKB-KW"/>
</dbReference>
<dbReference type="InterPro" id="IPR015422">
    <property type="entry name" value="PyrdxlP-dep_Trfase_small"/>
</dbReference>
<keyword evidence="2" id="KW-0032">Aminotransferase</keyword>
<keyword evidence="2" id="KW-0808">Transferase</keyword>
<dbReference type="EMBL" id="MJIH01000001">
    <property type="protein sequence ID" value="OLR65131.1"/>
    <property type="molecule type" value="Genomic_DNA"/>
</dbReference>
<dbReference type="Gene3D" id="3.40.640.10">
    <property type="entry name" value="Type I PLP-dependent aspartate aminotransferase-like (Major domain)"/>
    <property type="match status" value="1"/>
</dbReference>
<dbReference type="InterPro" id="IPR015421">
    <property type="entry name" value="PyrdxlP-dep_Trfase_major"/>
</dbReference>
<proteinExistence type="predicted"/>
<reference evidence="2 3" key="1">
    <citation type="journal article" date="2016" name="Appl. Environ. Microbiol.">
        <title>Function and Phylogeny of Bacterial Butyryl Coenzyme A:Acetate Transferases and Their Diversity in the Proximal Colon of Swine.</title>
        <authorList>
            <person name="Trachsel J."/>
            <person name="Bayles D.O."/>
            <person name="Looft T."/>
            <person name="Levine U.Y."/>
            <person name="Allen H.K."/>
        </authorList>
    </citation>
    <scope>NUCLEOTIDE SEQUENCE [LARGE SCALE GENOMIC DNA]</scope>
    <source>
        <strain evidence="2 3">35-6-1</strain>
    </source>
</reference>
<dbReference type="InterPro" id="IPR015424">
    <property type="entry name" value="PyrdxlP-dep_Trfase"/>
</dbReference>
<dbReference type="InterPro" id="IPR000192">
    <property type="entry name" value="Aminotrans_V_dom"/>
</dbReference>